<accession>A0A267FY37</accession>
<feature type="compositionally biased region" description="Gly residues" evidence="7">
    <location>
        <begin position="477"/>
        <end position="488"/>
    </location>
</feature>
<gene>
    <name evidence="8" type="ORF">BOX15_Mlig002259g2</name>
</gene>
<protein>
    <submittedName>
        <fullName evidence="8">Uncharacterized protein</fullName>
    </submittedName>
</protein>
<evidence type="ECO:0000313" key="8">
    <source>
        <dbReference type="EMBL" id="PAA78725.1"/>
    </source>
</evidence>
<feature type="compositionally biased region" description="Polar residues" evidence="7">
    <location>
        <begin position="530"/>
        <end position="542"/>
    </location>
</feature>
<dbReference type="EMBL" id="NIVC01000670">
    <property type="protein sequence ID" value="PAA78725.1"/>
    <property type="molecule type" value="Genomic_DNA"/>
</dbReference>
<sequence>ARMSGSPDIDKWLAEYQQLVPSGAAASALTASASTSDVANPQAAVNRFALKSRASQSLYSALETCLESCTNCSVVAPVCNQLFQMFKHDDIDMRRFTLELLPSIVLTYLRAVHHRKCILHASLLCDIATGANGAGESAPIDESETTGGAWMQWLDLLETLVLGLYNVAALRQPSGGPFLLPSLAHPSLYHQGLAIPGHTPSLILQPQCRPVKSVNNENRFSLLTQLLAAYTDQVDSLSYRSQQSFLHMLCRVCDHSRRLVPPPRSEQWRARIVLDQSFLLQSLQALYRILFASQGVPLPRRVRGMDRMEQLALEALLVARSRASYDLFTDALLVANSVLNSLSTHPASNATDSTSVAAGGAAASLVVTPQRPLDPSVTKNVVTNASFRTRRLPEDIPIAYSTRIAEEDGASDEDSLTAASTATPPKSGGRSRSRSKSERPTSFTGGLEQDIKDATQSIKKNLSSITKSLHMAKHGGKASGSGGGGGGSASSSSPAAGRANGAAAADAASGSPTASGHQQVPHVAIVHPSDSMNDGISYSTEL</sequence>
<dbReference type="OrthoDB" id="18937at2759"/>
<keyword evidence="9" id="KW-1185">Reference proteome</keyword>
<reference evidence="8 9" key="1">
    <citation type="submission" date="2017-06" db="EMBL/GenBank/DDBJ databases">
        <title>A platform for efficient transgenesis in Macrostomum lignano, a flatworm model organism for stem cell research.</title>
        <authorList>
            <person name="Berezikov E."/>
        </authorList>
    </citation>
    <scope>NUCLEOTIDE SEQUENCE [LARGE SCALE GENOMIC DNA]</scope>
    <source>
        <strain evidence="8">DV1</strain>
        <tissue evidence="8">Whole organism</tissue>
    </source>
</reference>
<evidence type="ECO:0000256" key="1">
    <source>
        <dbReference type="ARBA" id="ARBA00004236"/>
    </source>
</evidence>
<feature type="region of interest" description="Disordered" evidence="7">
    <location>
        <begin position="403"/>
        <end position="452"/>
    </location>
</feature>
<dbReference type="GO" id="GO:0046854">
    <property type="term" value="P:phosphatidylinositol phosphate biosynthetic process"/>
    <property type="evidence" value="ECO:0007669"/>
    <property type="project" value="TreeGrafter"/>
</dbReference>
<dbReference type="STRING" id="282301.A0A267FY37"/>
<evidence type="ECO:0000256" key="4">
    <source>
        <dbReference type="ARBA" id="ARBA00022490"/>
    </source>
</evidence>
<dbReference type="InterPro" id="IPR018619">
    <property type="entry name" value="Hyccin"/>
</dbReference>
<dbReference type="GO" id="GO:0072659">
    <property type="term" value="P:protein localization to plasma membrane"/>
    <property type="evidence" value="ECO:0007669"/>
    <property type="project" value="TreeGrafter"/>
</dbReference>
<dbReference type="PANTHER" id="PTHR31220">
    <property type="entry name" value="HYCCIN RELATED"/>
    <property type="match status" value="1"/>
</dbReference>
<comment type="caution">
    <text evidence="8">The sequence shown here is derived from an EMBL/GenBank/DDBJ whole genome shotgun (WGS) entry which is preliminary data.</text>
</comment>
<feature type="region of interest" description="Disordered" evidence="7">
    <location>
        <begin position="471"/>
        <end position="542"/>
    </location>
</feature>
<comment type="subcellular location">
    <subcellularLocation>
        <location evidence="1">Cell membrane</location>
    </subcellularLocation>
    <subcellularLocation>
        <location evidence="2">Cytoplasm</location>
        <location evidence="2">Cytosol</location>
    </subcellularLocation>
</comment>
<evidence type="ECO:0000256" key="5">
    <source>
        <dbReference type="ARBA" id="ARBA00023136"/>
    </source>
</evidence>
<dbReference type="AlphaFoldDB" id="A0A267FY37"/>
<keyword evidence="3" id="KW-1003">Cell membrane</keyword>
<evidence type="ECO:0000313" key="9">
    <source>
        <dbReference type="Proteomes" id="UP000215902"/>
    </source>
</evidence>
<dbReference type="GO" id="GO:0005886">
    <property type="term" value="C:plasma membrane"/>
    <property type="evidence" value="ECO:0007669"/>
    <property type="project" value="UniProtKB-SubCell"/>
</dbReference>
<feature type="compositionally biased region" description="Low complexity" evidence="7">
    <location>
        <begin position="489"/>
        <end position="516"/>
    </location>
</feature>
<evidence type="ECO:0000256" key="3">
    <source>
        <dbReference type="ARBA" id="ARBA00022475"/>
    </source>
</evidence>
<feature type="non-terminal residue" evidence="8">
    <location>
        <position position="1"/>
    </location>
</feature>
<name>A0A267FY37_9PLAT</name>
<keyword evidence="4" id="KW-0963">Cytoplasm</keyword>
<dbReference type="Pfam" id="PF09790">
    <property type="entry name" value="Hyccin"/>
    <property type="match status" value="2"/>
</dbReference>
<organism evidence="8 9">
    <name type="scientific">Macrostomum lignano</name>
    <dbReference type="NCBI Taxonomy" id="282301"/>
    <lineage>
        <taxon>Eukaryota</taxon>
        <taxon>Metazoa</taxon>
        <taxon>Spiralia</taxon>
        <taxon>Lophotrochozoa</taxon>
        <taxon>Platyhelminthes</taxon>
        <taxon>Rhabditophora</taxon>
        <taxon>Macrostomorpha</taxon>
        <taxon>Macrostomida</taxon>
        <taxon>Macrostomidae</taxon>
        <taxon>Macrostomum</taxon>
    </lineage>
</organism>
<proteinExistence type="inferred from homology"/>
<evidence type="ECO:0000256" key="2">
    <source>
        <dbReference type="ARBA" id="ARBA00004514"/>
    </source>
</evidence>
<dbReference type="Proteomes" id="UP000215902">
    <property type="component" value="Unassembled WGS sequence"/>
</dbReference>
<evidence type="ECO:0000256" key="6">
    <source>
        <dbReference type="ARBA" id="ARBA00034482"/>
    </source>
</evidence>
<keyword evidence="5" id="KW-0472">Membrane</keyword>
<dbReference type="PANTHER" id="PTHR31220:SF1">
    <property type="entry name" value="GH21176P"/>
    <property type="match status" value="1"/>
</dbReference>
<dbReference type="GO" id="GO:0005829">
    <property type="term" value="C:cytosol"/>
    <property type="evidence" value="ECO:0007669"/>
    <property type="project" value="UniProtKB-SubCell"/>
</dbReference>
<comment type="similarity">
    <text evidence="6">Belongs to the Hyccin family.</text>
</comment>
<evidence type="ECO:0000256" key="7">
    <source>
        <dbReference type="SAM" id="MobiDB-lite"/>
    </source>
</evidence>